<dbReference type="Proteomes" id="UP000219621">
    <property type="component" value="Unassembled WGS sequence"/>
</dbReference>
<keyword evidence="4" id="KW-1185">Reference proteome</keyword>
<protein>
    <submittedName>
        <fullName evidence="3">Uncharacterized protein</fullName>
    </submittedName>
</protein>
<accession>A0A286GEU3</accession>
<dbReference type="AlphaFoldDB" id="A0A286GEU3"/>
<gene>
    <name evidence="3" type="ORF">SAMN05421508_103328</name>
</gene>
<evidence type="ECO:0000313" key="3">
    <source>
        <dbReference type="EMBL" id="SOD94045.1"/>
    </source>
</evidence>
<keyword evidence="2" id="KW-0732">Signal</keyword>
<organism evidence="3 4">
    <name type="scientific">Caenispirillum bisanense</name>
    <dbReference type="NCBI Taxonomy" id="414052"/>
    <lineage>
        <taxon>Bacteria</taxon>
        <taxon>Pseudomonadati</taxon>
        <taxon>Pseudomonadota</taxon>
        <taxon>Alphaproteobacteria</taxon>
        <taxon>Rhodospirillales</taxon>
        <taxon>Novispirillaceae</taxon>
        <taxon>Caenispirillum</taxon>
    </lineage>
</organism>
<dbReference type="RefSeq" id="WP_097278731.1">
    <property type="nucleotide sequence ID" value="NZ_OCNJ01000003.1"/>
</dbReference>
<feature type="chain" id="PRO_5012199885" evidence="2">
    <location>
        <begin position="27"/>
        <end position="132"/>
    </location>
</feature>
<evidence type="ECO:0000256" key="1">
    <source>
        <dbReference type="SAM" id="MobiDB-lite"/>
    </source>
</evidence>
<evidence type="ECO:0000313" key="4">
    <source>
        <dbReference type="Proteomes" id="UP000219621"/>
    </source>
</evidence>
<dbReference type="EMBL" id="OCNJ01000003">
    <property type="protein sequence ID" value="SOD94045.1"/>
    <property type="molecule type" value="Genomic_DNA"/>
</dbReference>
<evidence type="ECO:0000256" key="2">
    <source>
        <dbReference type="SAM" id="SignalP"/>
    </source>
</evidence>
<feature type="signal peptide" evidence="2">
    <location>
        <begin position="1"/>
        <end position="26"/>
    </location>
</feature>
<sequence>MIGTWRQAAAAVAGLLLLLTAGQAAADGMPPEFADPGIRTAPAPAPQPAPTPVVRAMPAPLPLDIAPPPPPEPVAFTVTFAESVGYFARIGYEATKDNASLYCARYGRVATLDARFRVESDWYVRFKCLPPA</sequence>
<dbReference type="OrthoDB" id="9995308at2"/>
<reference evidence="3 4" key="1">
    <citation type="submission" date="2017-09" db="EMBL/GenBank/DDBJ databases">
        <authorList>
            <person name="Ehlers B."/>
            <person name="Leendertz F.H."/>
        </authorList>
    </citation>
    <scope>NUCLEOTIDE SEQUENCE [LARGE SCALE GENOMIC DNA]</scope>
    <source>
        <strain evidence="3 4">USBA 140</strain>
    </source>
</reference>
<feature type="region of interest" description="Disordered" evidence="1">
    <location>
        <begin position="30"/>
        <end position="53"/>
    </location>
</feature>
<proteinExistence type="predicted"/>
<name>A0A286GEU3_9PROT</name>